<name>A0AAN7WP41_9SACH</name>
<accession>A0AAN7WP41</accession>
<proteinExistence type="predicted"/>
<gene>
    <name evidence="1" type="ORF">RI543_000551</name>
</gene>
<evidence type="ECO:0000313" key="2">
    <source>
        <dbReference type="Proteomes" id="UP001306508"/>
    </source>
</evidence>
<sequence>MGPKEQNSVESYDKLEYDRYIVKLTFDSSNLQPIFRVLAIRDLSPQYPVLFAGGLAPLAIDPNSE</sequence>
<dbReference type="EMBL" id="JAWIZZ010000023">
    <property type="protein sequence ID" value="KAK5781900.1"/>
    <property type="molecule type" value="Genomic_DNA"/>
</dbReference>
<keyword evidence="2" id="KW-1185">Reference proteome</keyword>
<organism evidence="1 2">
    <name type="scientific">Arxiozyma heterogenica</name>
    <dbReference type="NCBI Taxonomy" id="278026"/>
    <lineage>
        <taxon>Eukaryota</taxon>
        <taxon>Fungi</taxon>
        <taxon>Dikarya</taxon>
        <taxon>Ascomycota</taxon>
        <taxon>Saccharomycotina</taxon>
        <taxon>Saccharomycetes</taxon>
        <taxon>Saccharomycetales</taxon>
        <taxon>Saccharomycetaceae</taxon>
        <taxon>Arxiozyma</taxon>
    </lineage>
</organism>
<comment type="caution">
    <text evidence="1">The sequence shown here is derived from an EMBL/GenBank/DDBJ whole genome shotgun (WGS) entry which is preliminary data.</text>
</comment>
<reference evidence="2" key="1">
    <citation type="submission" date="2023-07" db="EMBL/GenBank/DDBJ databases">
        <title>A draft genome of Kazachstania heterogenica Y-27499.</title>
        <authorList>
            <person name="Donic C."/>
            <person name="Kralova J.S."/>
            <person name="Fidel L."/>
            <person name="Ben-Dor S."/>
            <person name="Jung S."/>
        </authorList>
    </citation>
    <scope>NUCLEOTIDE SEQUENCE [LARGE SCALE GENOMIC DNA]</scope>
    <source>
        <strain evidence="2">Y27499</strain>
    </source>
</reference>
<dbReference type="AlphaFoldDB" id="A0AAN7WP41"/>
<evidence type="ECO:0000313" key="1">
    <source>
        <dbReference type="EMBL" id="KAK5781900.1"/>
    </source>
</evidence>
<protein>
    <submittedName>
        <fullName evidence="1">Uncharacterized protein</fullName>
    </submittedName>
</protein>
<dbReference type="Proteomes" id="UP001306508">
    <property type="component" value="Unassembled WGS sequence"/>
</dbReference>